<dbReference type="EMBL" id="JAHDYR010000005">
    <property type="protein sequence ID" value="KAG9396645.1"/>
    <property type="molecule type" value="Genomic_DNA"/>
</dbReference>
<organism evidence="3 4">
    <name type="scientific">Carpediemonas membranifera</name>
    <dbReference type="NCBI Taxonomy" id="201153"/>
    <lineage>
        <taxon>Eukaryota</taxon>
        <taxon>Metamonada</taxon>
        <taxon>Carpediemonas-like organisms</taxon>
        <taxon>Carpediemonas</taxon>
    </lineage>
</organism>
<reference evidence="3" key="1">
    <citation type="submission" date="2021-05" db="EMBL/GenBank/DDBJ databases">
        <title>A free-living protist that lacks canonical eukaryotic 1 DNA replication and segregation systems.</title>
        <authorList>
            <person name="Salas-Leiva D.E."/>
            <person name="Tromer E.C."/>
            <person name="Curtis B.A."/>
            <person name="Jerlstrom-Hultqvist J."/>
            <person name="Kolisko M."/>
            <person name="Yi Z."/>
            <person name="Salas-Leiva J.S."/>
            <person name="Gallot-Lavallee L."/>
            <person name="Kops G.J.P.L."/>
            <person name="Archibald J.M."/>
            <person name="Simpson A.G.B."/>
            <person name="Roger A.J."/>
        </authorList>
    </citation>
    <scope>NUCLEOTIDE SEQUENCE</scope>
    <source>
        <strain evidence="3">BICM</strain>
    </source>
</reference>
<evidence type="ECO:0000313" key="3">
    <source>
        <dbReference type="EMBL" id="KAG9396645.1"/>
    </source>
</evidence>
<dbReference type="InterPro" id="IPR036420">
    <property type="entry name" value="BRCT_dom_sf"/>
</dbReference>
<name>A0A8J6B1U8_9EUKA</name>
<dbReference type="Proteomes" id="UP000717585">
    <property type="component" value="Unassembled WGS sequence"/>
</dbReference>
<feature type="region of interest" description="Disordered" evidence="1">
    <location>
        <begin position="114"/>
        <end position="133"/>
    </location>
</feature>
<dbReference type="SUPFAM" id="SSF52113">
    <property type="entry name" value="BRCT domain"/>
    <property type="match status" value="1"/>
</dbReference>
<keyword evidence="4" id="KW-1185">Reference proteome</keyword>
<sequence>MCPVSPRAVAAFSPQAKTSNVLNGVVLLIHEGSSDNNALISVIKSNGGTVTNQFSSSVTAVLANVATAAMSSEYGATPLIRRRWATDSIQAGTLLPMAAYALDHAPALAIGGATPTPVKPSPEHLRRASPDWNHGQSATTLRVAVTGTALDAGLMISRVRQACISALKGRGFNILPDSPSTLRGAAIPQWAEHSIFVQTVHTATSLVAEIQASLAGLGEVKVEPVITLPQPSKPTTTLVFAVEWKNGAEVTSGLSLIASAVADKVSSHVQSLSVRAMVGADIHAIQTTPVNAKLTPAIALAAVQGMTVRDPATVGTVRVLLEHKLPAVGVGAMREAAMMGSKSVSMSGDVFASYFIPE</sequence>
<dbReference type="Gene3D" id="3.40.50.10190">
    <property type="entry name" value="BRCT domain"/>
    <property type="match status" value="1"/>
</dbReference>
<evidence type="ECO:0000256" key="1">
    <source>
        <dbReference type="SAM" id="MobiDB-lite"/>
    </source>
</evidence>
<evidence type="ECO:0000313" key="4">
    <source>
        <dbReference type="Proteomes" id="UP000717585"/>
    </source>
</evidence>
<feature type="domain" description="BRCT" evidence="2">
    <location>
        <begin position="17"/>
        <end position="102"/>
    </location>
</feature>
<evidence type="ECO:0000259" key="2">
    <source>
        <dbReference type="PROSITE" id="PS50172"/>
    </source>
</evidence>
<accession>A0A8J6B1U8</accession>
<comment type="caution">
    <text evidence="3">The sequence shown here is derived from an EMBL/GenBank/DDBJ whole genome shotgun (WGS) entry which is preliminary data.</text>
</comment>
<dbReference type="InterPro" id="IPR001357">
    <property type="entry name" value="BRCT_dom"/>
</dbReference>
<protein>
    <submittedName>
        <fullName evidence="3">BRCA1 C Terminus (BRCT) domain</fullName>
    </submittedName>
</protein>
<gene>
    <name evidence="3" type="ORF">J8273_1662</name>
</gene>
<dbReference type="PROSITE" id="PS50172">
    <property type="entry name" value="BRCT"/>
    <property type="match status" value="1"/>
</dbReference>
<dbReference type="AlphaFoldDB" id="A0A8J6B1U8"/>
<proteinExistence type="predicted"/>